<feature type="compositionally biased region" description="Basic and acidic residues" evidence="1">
    <location>
        <begin position="1"/>
        <end position="11"/>
    </location>
</feature>
<dbReference type="AlphaFoldDB" id="A0A2S8BC70"/>
<accession>A0A2S8BC70</accession>
<sequence>MPPETPPEKLRSTKLVSSSSPASSSRAARYSAYTLRSDGMESNPQACTIRAPVSTACLWCKSMLLRTNIASPVRSA</sequence>
<feature type="region of interest" description="Disordered" evidence="1">
    <location>
        <begin position="1"/>
        <end position="26"/>
    </location>
</feature>
<proteinExistence type="predicted"/>
<comment type="caution">
    <text evidence="2">The sequence shown here is derived from an EMBL/GenBank/DDBJ whole genome shotgun (WGS) entry which is preliminary data.</text>
</comment>
<reference evidence="2 3" key="1">
    <citation type="journal article" date="2017" name="Int. J. Syst. Evol. Microbiol.">
        <title>Mycobacterium talmoniae sp. nov., a slowly growing mycobacterium isolated from human respiratory samples.</title>
        <authorList>
            <person name="Davidson R.M."/>
            <person name="DeGroote M.A."/>
            <person name="Marola J.L."/>
            <person name="Buss S."/>
            <person name="Jones V."/>
            <person name="McNeil M.R."/>
            <person name="Freifeld A.G."/>
            <person name="Elaine Epperson L."/>
            <person name="Hasan N.A."/>
            <person name="Jackson M."/>
            <person name="Iwen P.C."/>
            <person name="Salfinger M."/>
            <person name="Strong M."/>
        </authorList>
    </citation>
    <scope>NUCLEOTIDE SEQUENCE [LARGE SCALE GENOMIC DNA]</scope>
    <source>
        <strain evidence="2 3">ATCC BAA-2683</strain>
    </source>
</reference>
<feature type="compositionally biased region" description="Low complexity" evidence="1">
    <location>
        <begin position="17"/>
        <end position="26"/>
    </location>
</feature>
<protein>
    <submittedName>
        <fullName evidence="2">Uncharacterized protein</fullName>
    </submittedName>
</protein>
<organism evidence="2 3">
    <name type="scientific">Mycobacterium talmoniae</name>
    <dbReference type="NCBI Taxonomy" id="1858794"/>
    <lineage>
        <taxon>Bacteria</taxon>
        <taxon>Bacillati</taxon>
        <taxon>Actinomycetota</taxon>
        <taxon>Actinomycetes</taxon>
        <taxon>Mycobacteriales</taxon>
        <taxon>Mycobacteriaceae</taxon>
        <taxon>Mycobacterium</taxon>
    </lineage>
</organism>
<evidence type="ECO:0000256" key="1">
    <source>
        <dbReference type="SAM" id="MobiDB-lite"/>
    </source>
</evidence>
<name>A0A2S8BC70_9MYCO</name>
<dbReference type="Proteomes" id="UP000238296">
    <property type="component" value="Unassembled WGS sequence"/>
</dbReference>
<gene>
    <name evidence="2" type="ORF">C1Y40_05588</name>
</gene>
<evidence type="ECO:0000313" key="3">
    <source>
        <dbReference type="Proteomes" id="UP000238296"/>
    </source>
</evidence>
<dbReference type="EMBL" id="PPEA01000884">
    <property type="protein sequence ID" value="PQM44252.1"/>
    <property type="molecule type" value="Genomic_DNA"/>
</dbReference>
<evidence type="ECO:0000313" key="2">
    <source>
        <dbReference type="EMBL" id="PQM44252.1"/>
    </source>
</evidence>